<proteinExistence type="predicted"/>
<dbReference type="Pfam" id="PF10058">
    <property type="entry name" value="Zn_ribbon_10"/>
    <property type="match status" value="1"/>
</dbReference>
<feature type="region of interest" description="Disordered" evidence="1">
    <location>
        <begin position="26"/>
        <end position="57"/>
    </location>
</feature>
<protein>
    <recommendedName>
        <fullName evidence="2">Lunapark zinc ribbon domain-containing protein</fullName>
    </recommendedName>
</protein>
<feature type="domain" description="Lunapark zinc ribbon" evidence="2">
    <location>
        <begin position="314"/>
        <end position="349"/>
    </location>
</feature>
<evidence type="ECO:0000313" key="3">
    <source>
        <dbReference type="EMBL" id="TFL05695.1"/>
    </source>
</evidence>
<feature type="compositionally biased region" description="Basic and acidic residues" evidence="1">
    <location>
        <begin position="115"/>
        <end position="125"/>
    </location>
</feature>
<reference evidence="3 4" key="1">
    <citation type="journal article" date="2019" name="Nat. Ecol. Evol.">
        <title>Megaphylogeny resolves global patterns of mushroom evolution.</title>
        <authorList>
            <person name="Varga T."/>
            <person name="Krizsan K."/>
            <person name="Foldi C."/>
            <person name="Dima B."/>
            <person name="Sanchez-Garcia M."/>
            <person name="Sanchez-Ramirez S."/>
            <person name="Szollosi G.J."/>
            <person name="Szarkandi J.G."/>
            <person name="Papp V."/>
            <person name="Albert L."/>
            <person name="Andreopoulos W."/>
            <person name="Angelini C."/>
            <person name="Antonin V."/>
            <person name="Barry K.W."/>
            <person name="Bougher N.L."/>
            <person name="Buchanan P."/>
            <person name="Buyck B."/>
            <person name="Bense V."/>
            <person name="Catcheside P."/>
            <person name="Chovatia M."/>
            <person name="Cooper J."/>
            <person name="Damon W."/>
            <person name="Desjardin D."/>
            <person name="Finy P."/>
            <person name="Geml J."/>
            <person name="Haridas S."/>
            <person name="Hughes K."/>
            <person name="Justo A."/>
            <person name="Karasinski D."/>
            <person name="Kautmanova I."/>
            <person name="Kiss B."/>
            <person name="Kocsube S."/>
            <person name="Kotiranta H."/>
            <person name="LaButti K.M."/>
            <person name="Lechner B.E."/>
            <person name="Liimatainen K."/>
            <person name="Lipzen A."/>
            <person name="Lukacs Z."/>
            <person name="Mihaltcheva S."/>
            <person name="Morgado L.N."/>
            <person name="Niskanen T."/>
            <person name="Noordeloos M.E."/>
            <person name="Ohm R.A."/>
            <person name="Ortiz-Santana B."/>
            <person name="Ovrebo C."/>
            <person name="Racz N."/>
            <person name="Riley R."/>
            <person name="Savchenko A."/>
            <person name="Shiryaev A."/>
            <person name="Soop K."/>
            <person name="Spirin V."/>
            <person name="Szebenyi C."/>
            <person name="Tomsovsky M."/>
            <person name="Tulloss R.E."/>
            <person name="Uehling J."/>
            <person name="Grigoriev I.V."/>
            <person name="Vagvolgyi C."/>
            <person name="Papp T."/>
            <person name="Martin F.M."/>
            <person name="Miettinen O."/>
            <person name="Hibbett D.S."/>
            <person name="Nagy L.G."/>
        </authorList>
    </citation>
    <scope>NUCLEOTIDE SEQUENCE [LARGE SCALE GENOMIC DNA]</scope>
    <source>
        <strain evidence="3 4">CBS 309.79</strain>
    </source>
</reference>
<keyword evidence="4" id="KW-1185">Reference proteome</keyword>
<evidence type="ECO:0000313" key="4">
    <source>
        <dbReference type="Proteomes" id="UP000305067"/>
    </source>
</evidence>
<dbReference type="STRING" id="1884261.A0A5C3QUR5"/>
<dbReference type="InterPro" id="IPR019273">
    <property type="entry name" value="Lunapark_Znf"/>
</dbReference>
<organism evidence="3 4">
    <name type="scientific">Pterulicium gracile</name>
    <dbReference type="NCBI Taxonomy" id="1884261"/>
    <lineage>
        <taxon>Eukaryota</taxon>
        <taxon>Fungi</taxon>
        <taxon>Dikarya</taxon>
        <taxon>Basidiomycota</taxon>
        <taxon>Agaricomycotina</taxon>
        <taxon>Agaricomycetes</taxon>
        <taxon>Agaricomycetidae</taxon>
        <taxon>Agaricales</taxon>
        <taxon>Pleurotineae</taxon>
        <taxon>Pterulaceae</taxon>
        <taxon>Pterulicium</taxon>
    </lineage>
</organism>
<feature type="region of interest" description="Disordered" evidence="1">
    <location>
        <begin position="242"/>
        <end position="312"/>
    </location>
</feature>
<feature type="region of interest" description="Disordered" evidence="1">
    <location>
        <begin position="75"/>
        <end position="224"/>
    </location>
</feature>
<dbReference type="EMBL" id="ML178816">
    <property type="protein sequence ID" value="TFL05695.1"/>
    <property type="molecule type" value="Genomic_DNA"/>
</dbReference>
<evidence type="ECO:0000256" key="1">
    <source>
        <dbReference type="SAM" id="MobiDB-lite"/>
    </source>
</evidence>
<sequence>MDSGTATSAILQRYLVIDDDGAYFDEALSREDDKNKPPQDPVTAPVIDPAQTPLPETPASLFEEMQIQIIQPSPLLSWSGGNQSSRMTLLSLSTPQPSTSTADENLHTRQPYNDDPMHSPPEARRSPVSPANRSPYVPRTGFEDDAATQSPRGVQDPPYADDQDESPRRVSFNDPPVTQILSNRTVTDSSSPSNSPVRRRSSSGDLEASVPRTSSIASPWSVPSVVGTNTQLPSYWSRAESVASTGGHYPGSGNGPPLFPSAHDKSYTPRRPPHQNLESIHSTLRDDSSLHPNLPTAQPFSDHSKAPPPPPPAQGFALICGGCFAHNGLLPQSIWEATQYFCPRCNHHNALPAFPLILPHNESQTSQKPRVAESTTSTGHAYQYRTYSKPHTYDTNSSQFVPPVMNPTPGPAPAPYYQTTPAISAPGPSTPWAPTILHPMPYTPQPVYYQVAPQWGTPYAGYVPHGPTGYGAYSSQAPFIPPDVSPAFGVS</sequence>
<evidence type="ECO:0000259" key="2">
    <source>
        <dbReference type="Pfam" id="PF10058"/>
    </source>
</evidence>
<accession>A0A5C3QUR5</accession>
<dbReference type="Proteomes" id="UP000305067">
    <property type="component" value="Unassembled WGS sequence"/>
</dbReference>
<gene>
    <name evidence="3" type="ORF">BDV98DRAFT_230473</name>
</gene>
<dbReference type="OrthoDB" id="1725934at2759"/>
<feature type="compositionally biased region" description="Polar residues" evidence="1">
    <location>
        <begin position="75"/>
        <end position="87"/>
    </location>
</feature>
<dbReference type="AlphaFoldDB" id="A0A5C3QUR5"/>
<name>A0A5C3QUR5_9AGAR</name>
<feature type="compositionally biased region" description="Basic and acidic residues" evidence="1">
    <location>
        <begin position="27"/>
        <end position="37"/>
    </location>
</feature>
<feature type="compositionally biased region" description="Polar residues" evidence="1">
    <location>
        <begin position="179"/>
        <end position="188"/>
    </location>
</feature>
<feature type="compositionally biased region" description="Low complexity" evidence="1">
    <location>
        <begin position="88"/>
        <end position="101"/>
    </location>
</feature>